<organism evidence="2 3">
    <name type="scientific">Sphingosinicella xenopeptidilytica</name>
    <dbReference type="NCBI Taxonomy" id="364098"/>
    <lineage>
        <taxon>Bacteria</taxon>
        <taxon>Pseudomonadati</taxon>
        <taxon>Pseudomonadota</taxon>
        <taxon>Alphaproteobacteria</taxon>
        <taxon>Sphingomonadales</taxon>
        <taxon>Sphingosinicellaceae</taxon>
        <taxon>Sphingosinicella</taxon>
    </lineage>
</organism>
<proteinExistence type="predicted"/>
<dbReference type="Gene3D" id="3.40.50.1820">
    <property type="entry name" value="alpha/beta hydrolase"/>
    <property type="match status" value="1"/>
</dbReference>
<dbReference type="InterPro" id="IPR050228">
    <property type="entry name" value="Carboxylesterase_BioH"/>
</dbReference>
<dbReference type="PANTHER" id="PTHR43194">
    <property type="entry name" value="HYDROLASE ALPHA/BETA FOLD FAMILY"/>
    <property type="match status" value="1"/>
</dbReference>
<dbReference type="Pfam" id="PF00561">
    <property type="entry name" value="Abhydrolase_1"/>
    <property type="match status" value="1"/>
</dbReference>
<keyword evidence="2" id="KW-0378">Hydrolase</keyword>
<protein>
    <submittedName>
        <fullName evidence="2">Alpha/beta fold hydrolase</fullName>
    </submittedName>
</protein>
<gene>
    <name evidence="2" type="ORF">ACFQ00_17995</name>
</gene>
<dbReference type="Proteomes" id="UP001597124">
    <property type="component" value="Unassembled WGS sequence"/>
</dbReference>
<comment type="caution">
    <text evidence="2">The sequence shown here is derived from an EMBL/GenBank/DDBJ whole genome shotgun (WGS) entry which is preliminary data.</text>
</comment>
<evidence type="ECO:0000313" key="2">
    <source>
        <dbReference type="EMBL" id="MFD0850232.1"/>
    </source>
</evidence>
<sequence>MTAAAEVVFTSAEGGRLVGTRMGPETGPLVLLLHGGGQTRHAWARAAIRLAEEGYHVVRYDARGHGDSDWSATTDYSMTAHGADLLAVLRALGRPAALVGASMGGIASLLAAAEAPECARALVLVDIVPGFAAKGVERVRAFMRANPEGFASLDEAAAAVRAYNPARAAKNPEGLMRNLRKGDDGRLRWHWDPQVIGKKPDPGLTEMLSAKLASLPITLPLLLVAGADSDVVDAEALERFRAQAPHAETVAIARAGHMVAGDRNDAFGDTIAAFLKRTIRR</sequence>
<name>A0ABW3C9R3_SPHXN</name>
<feature type="domain" description="AB hydrolase-1" evidence="1">
    <location>
        <begin position="28"/>
        <end position="259"/>
    </location>
</feature>
<dbReference type="PRINTS" id="PR00111">
    <property type="entry name" value="ABHYDROLASE"/>
</dbReference>
<keyword evidence="3" id="KW-1185">Reference proteome</keyword>
<evidence type="ECO:0000313" key="3">
    <source>
        <dbReference type="Proteomes" id="UP001597124"/>
    </source>
</evidence>
<dbReference type="SUPFAM" id="SSF53474">
    <property type="entry name" value="alpha/beta-Hydrolases"/>
    <property type="match status" value="1"/>
</dbReference>
<dbReference type="EMBL" id="JBHTIK010000015">
    <property type="protein sequence ID" value="MFD0850232.1"/>
    <property type="molecule type" value="Genomic_DNA"/>
</dbReference>
<evidence type="ECO:0000259" key="1">
    <source>
        <dbReference type="Pfam" id="PF00561"/>
    </source>
</evidence>
<dbReference type="InterPro" id="IPR000073">
    <property type="entry name" value="AB_hydrolase_1"/>
</dbReference>
<reference evidence="3" key="1">
    <citation type="journal article" date="2019" name="Int. J. Syst. Evol. Microbiol.">
        <title>The Global Catalogue of Microorganisms (GCM) 10K type strain sequencing project: providing services to taxonomists for standard genome sequencing and annotation.</title>
        <authorList>
            <consortium name="The Broad Institute Genomics Platform"/>
            <consortium name="The Broad Institute Genome Sequencing Center for Infectious Disease"/>
            <person name="Wu L."/>
            <person name="Ma J."/>
        </authorList>
    </citation>
    <scope>NUCLEOTIDE SEQUENCE [LARGE SCALE GENOMIC DNA]</scope>
    <source>
        <strain evidence="3">CCUG 52537</strain>
    </source>
</reference>
<dbReference type="RefSeq" id="WP_381494158.1">
    <property type="nucleotide sequence ID" value="NZ_JBHTIK010000015.1"/>
</dbReference>
<dbReference type="PANTHER" id="PTHR43194:SF2">
    <property type="entry name" value="PEROXISOMAL MEMBRANE PROTEIN LPX1"/>
    <property type="match status" value="1"/>
</dbReference>
<accession>A0ABW3C9R3</accession>
<dbReference type="InterPro" id="IPR029058">
    <property type="entry name" value="AB_hydrolase_fold"/>
</dbReference>
<dbReference type="GO" id="GO:0016787">
    <property type="term" value="F:hydrolase activity"/>
    <property type="evidence" value="ECO:0007669"/>
    <property type="project" value="UniProtKB-KW"/>
</dbReference>